<proteinExistence type="predicted"/>
<dbReference type="AlphaFoldDB" id="A0A8J5VCJ5"/>
<sequence length="120" mass="11880">MDLAHTPPPPPPPMTPPPRARLDLARSRADRRHGCAGPVAAANLPTTVLIFPTALSVSSFTTAASLLTAVPVPVAGSSLGSAAAAGFPAIAPPLLAVIFMAPNTAATGLAARLGSTAVGW</sequence>
<feature type="compositionally biased region" description="Pro residues" evidence="1">
    <location>
        <begin position="1"/>
        <end position="19"/>
    </location>
</feature>
<dbReference type="Proteomes" id="UP000729402">
    <property type="component" value="Unassembled WGS sequence"/>
</dbReference>
<name>A0A8J5VCJ5_ZIZPA</name>
<keyword evidence="3" id="KW-1185">Reference proteome</keyword>
<reference evidence="2" key="1">
    <citation type="journal article" date="2021" name="bioRxiv">
        <title>Whole Genome Assembly and Annotation of Northern Wild Rice, Zizania palustris L., Supports a Whole Genome Duplication in the Zizania Genus.</title>
        <authorList>
            <person name="Haas M."/>
            <person name="Kono T."/>
            <person name="Macchietto M."/>
            <person name="Millas R."/>
            <person name="McGilp L."/>
            <person name="Shao M."/>
            <person name="Duquette J."/>
            <person name="Hirsch C.N."/>
            <person name="Kimball J."/>
        </authorList>
    </citation>
    <scope>NUCLEOTIDE SEQUENCE</scope>
    <source>
        <tissue evidence="2">Fresh leaf tissue</tissue>
    </source>
</reference>
<accession>A0A8J5VCJ5</accession>
<organism evidence="2 3">
    <name type="scientific">Zizania palustris</name>
    <name type="common">Northern wild rice</name>
    <dbReference type="NCBI Taxonomy" id="103762"/>
    <lineage>
        <taxon>Eukaryota</taxon>
        <taxon>Viridiplantae</taxon>
        <taxon>Streptophyta</taxon>
        <taxon>Embryophyta</taxon>
        <taxon>Tracheophyta</taxon>
        <taxon>Spermatophyta</taxon>
        <taxon>Magnoliopsida</taxon>
        <taxon>Liliopsida</taxon>
        <taxon>Poales</taxon>
        <taxon>Poaceae</taxon>
        <taxon>BOP clade</taxon>
        <taxon>Oryzoideae</taxon>
        <taxon>Oryzeae</taxon>
        <taxon>Zizaniinae</taxon>
        <taxon>Zizania</taxon>
    </lineage>
</organism>
<dbReference type="EMBL" id="JAAALK010000287">
    <property type="protein sequence ID" value="KAG8060705.1"/>
    <property type="molecule type" value="Genomic_DNA"/>
</dbReference>
<feature type="region of interest" description="Disordered" evidence="1">
    <location>
        <begin position="1"/>
        <end position="21"/>
    </location>
</feature>
<protein>
    <submittedName>
        <fullName evidence="2">Uncharacterized protein</fullName>
    </submittedName>
</protein>
<reference evidence="2" key="2">
    <citation type="submission" date="2021-02" db="EMBL/GenBank/DDBJ databases">
        <authorList>
            <person name="Kimball J.A."/>
            <person name="Haas M.W."/>
            <person name="Macchietto M."/>
            <person name="Kono T."/>
            <person name="Duquette J."/>
            <person name="Shao M."/>
        </authorList>
    </citation>
    <scope>NUCLEOTIDE SEQUENCE</scope>
    <source>
        <tissue evidence="2">Fresh leaf tissue</tissue>
    </source>
</reference>
<evidence type="ECO:0000313" key="3">
    <source>
        <dbReference type="Proteomes" id="UP000729402"/>
    </source>
</evidence>
<gene>
    <name evidence="2" type="ORF">GUJ93_ZPchr0002g23619</name>
</gene>
<evidence type="ECO:0000313" key="2">
    <source>
        <dbReference type="EMBL" id="KAG8060705.1"/>
    </source>
</evidence>
<comment type="caution">
    <text evidence="2">The sequence shown here is derived from an EMBL/GenBank/DDBJ whole genome shotgun (WGS) entry which is preliminary data.</text>
</comment>
<evidence type="ECO:0000256" key="1">
    <source>
        <dbReference type="SAM" id="MobiDB-lite"/>
    </source>
</evidence>